<dbReference type="SMART" id="SM00487">
    <property type="entry name" value="DEXDc"/>
    <property type="match status" value="1"/>
</dbReference>
<dbReference type="SUPFAM" id="SSF52540">
    <property type="entry name" value="P-loop containing nucleoside triphosphate hydrolases"/>
    <property type="match status" value="1"/>
</dbReference>
<dbReference type="InterPro" id="IPR001650">
    <property type="entry name" value="Helicase_C-like"/>
</dbReference>
<evidence type="ECO:0000256" key="9">
    <source>
        <dbReference type="ARBA" id="ARBA00024355"/>
    </source>
</evidence>
<keyword evidence="3 13" id="KW-0547">Nucleotide-binding</keyword>
<feature type="compositionally biased region" description="Basic residues" evidence="14">
    <location>
        <begin position="542"/>
        <end position="554"/>
    </location>
</feature>
<dbReference type="Proteomes" id="UP001153709">
    <property type="component" value="Chromosome 8"/>
</dbReference>
<dbReference type="GO" id="GO:0005730">
    <property type="term" value="C:nucleolus"/>
    <property type="evidence" value="ECO:0007669"/>
    <property type="project" value="UniProtKB-SubCell"/>
</dbReference>
<dbReference type="EMBL" id="OU898283">
    <property type="protein sequence ID" value="CAG9838858.1"/>
    <property type="molecule type" value="Genomic_DNA"/>
</dbReference>
<evidence type="ECO:0000256" key="8">
    <source>
        <dbReference type="ARBA" id="ARBA00023242"/>
    </source>
</evidence>
<name>A0A9N9T4Y9_DIABA</name>
<dbReference type="InterPro" id="IPR014014">
    <property type="entry name" value="RNA_helicase_DEAD_Q_motif"/>
</dbReference>
<dbReference type="OrthoDB" id="360161at2759"/>
<dbReference type="PROSITE" id="PS51194">
    <property type="entry name" value="HELICASE_CTER"/>
    <property type="match status" value="1"/>
</dbReference>
<organism evidence="18 19">
    <name type="scientific">Diabrotica balteata</name>
    <name type="common">Banded cucumber beetle</name>
    <dbReference type="NCBI Taxonomy" id="107213"/>
    <lineage>
        <taxon>Eukaryota</taxon>
        <taxon>Metazoa</taxon>
        <taxon>Ecdysozoa</taxon>
        <taxon>Arthropoda</taxon>
        <taxon>Hexapoda</taxon>
        <taxon>Insecta</taxon>
        <taxon>Pterygota</taxon>
        <taxon>Neoptera</taxon>
        <taxon>Endopterygota</taxon>
        <taxon>Coleoptera</taxon>
        <taxon>Polyphaga</taxon>
        <taxon>Cucujiformia</taxon>
        <taxon>Chrysomeloidea</taxon>
        <taxon>Chrysomelidae</taxon>
        <taxon>Galerucinae</taxon>
        <taxon>Diabroticina</taxon>
        <taxon>Diabroticites</taxon>
        <taxon>Diabrotica</taxon>
    </lineage>
</organism>
<dbReference type="GO" id="GO:0016787">
    <property type="term" value="F:hydrolase activity"/>
    <property type="evidence" value="ECO:0007669"/>
    <property type="project" value="UniProtKB-KW"/>
</dbReference>
<feature type="short sequence motif" description="Q motif" evidence="12">
    <location>
        <begin position="111"/>
        <end position="139"/>
    </location>
</feature>
<dbReference type="PROSITE" id="PS51192">
    <property type="entry name" value="HELICASE_ATP_BIND_1"/>
    <property type="match status" value="1"/>
</dbReference>
<reference evidence="18" key="1">
    <citation type="submission" date="2022-01" db="EMBL/GenBank/DDBJ databases">
        <authorList>
            <person name="King R."/>
        </authorList>
    </citation>
    <scope>NUCLEOTIDE SEQUENCE</scope>
</reference>
<dbReference type="InterPro" id="IPR014001">
    <property type="entry name" value="Helicase_ATP-bd"/>
</dbReference>
<evidence type="ECO:0000256" key="14">
    <source>
        <dbReference type="SAM" id="MobiDB-lite"/>
    </source>
</evidence>
<dbReference type="GO" id="GO:0005829">
    <property type="term" value="C:cytosol"/>
    <property type="evidence" value="ECO:0007669"/>
    <property type="project" value="TreeGrafter"/>
</dbReference>
<dbReference type="AlphaFoldDB" id="A0A9N9T4Y9"/>
<evidence type="ECO:0000256" key="13">
    <source>
        <dbReference type="RuleBase" id="RU000492"/>
    </source>
</evidence>
<feature type="region of interest" description="Disordered" evidence="14">
    <location>
        <begin position="528"/>
        <end position="565"/>
    </location>
</feature>
<dbReference type="PANTHER" id="PTHR47959:SF15">
    <property type="entry name" value="RNA HELICASE"/>
    <property type="match status" value="1"/>
</dbReference>
<evidence type="ECO:0000259" key="17">
    <source>
        <dbReference type="PROSITE" id="PS51195"/>
    </source>
</evidence>
<dbReference type="GO" id="GO:0030490">
    <property type="term" value="P:maturation of SSU-rRNA"/>
    <property type="evidence" value="ECO:0007669"/>
    <property type="project" value="InterPro"/>
</dbReference>
<evidence type="ECO:0000256" key="3">
    <source>
        <dbReference type="ARBA" id="ARBA00022741"/>
    </source>
</evidence>
<dbReference type="FunFam" id="3.40.50.300:FF:000759">
    <property type="entry name" value="probable ATP-dependent RNA helicase DDX52"/>
    <property type="match status" value="1"/>
</dbReference>
<feature type="compositionally biased region" description="Polar residues" evidence="14">
    <location>
        <begin position="555"/>
        <end position="565"/>
    </location>
</feature>
<accession>A0A9N9T4Y9</accession>
<dbReference type="Pfam" id="PF00271">
    <property type="entry name" value="Helicase_C"/>
    <property type="match status" value="1"/>
</dbReference>
<comment type="catalytic activity">
    <reaction evidence="11">
        <text>ATP + H2O = ADP + phosphate + H(+)</text>
        <dbReference type="Rhea" id="RHEA:13065"/>
        <dbReference type="ChEBI" id="CHEBI:15377"/>
        <dbReference type="ChEBI" id="CHEBI:15378"/>
        <dbReference type="ChEBI" id="CHEBI:30616"/>
        <dbReference type="ChEBI" id="CHEBI:43474"/>
        <dbReference type="ChEBI" id="CHEBI:456216"/>
        <dbReference type="EC" id="3.6.4.13"/>
    </reaction>
</comment>
<dbReference type="EC" id="3.6.4.13" evidence="2"/>
<evidence type="ECO:0000256" key="12">
    <source>
        <dbReference type="PROSITE-ProRule" id="PRU00552"/>
    </source>
</evidence>
<dbReference type="InterPro" id="IPR044764">
    <property type="entry name" value="DDX52/Rok1_DEADc"/>
</dbReference>
<evidence type="ECO:0000259" key="16">
    <source>
        <dbReference type="PROSITE" id="PS51194"/>
    </source>
</evidence>
<dbReference type="GO" id="GO:0003724">
    <property type="term" value="F:RNA helicase activity"/>
    <property type="evidence" value="ECO:0007669"/>
    <property type="project" value="UniProtKB-EC"/>
</dbReference>
<sequence>MDAYDIFKKLSRGAKFSRNLHQEKIKKEKPVYSVVKHETPPAEKIEKVPKVSQDNSSITLISGLTTENRVKKRKLKDEKHILKSLEQEKINHYRNINNITVVGRQVPEPCKSFQDFNVDSDIIDNLIKCGYEEPTPIQKQAVPLMLKERQILACAPTGSGKTAAFLVPIIHSLRGPQRQGFRALILCPTRELAKQTQRECDRLAEGRGFRVHVISKIKKALTQYNPNGSQKYDILVTTPNRLCFLLKQDPPAITLKNVEWLVIDEADKLFESGVRGFRDQLTEILKVCDNEKRKIAMFSATYTPVVAKWCVHNMKGLVRVTIGHRNAATELVDQELLFVGNEQGKLLAFRDLVRKGLSPPVLVFVQSKERAQHLFNELIYDGINVDAIHSDRTQLQRDNTVRSFREGRIWVLICTELMARGVDFKGVNLVINYDFPPSAISYVHRIGRAGRAGRRGKAITFFTVEDTVNLRSIAHILKESGCEVPPYMLTMKKISRTKRKQLEVSAPKRDEIITKPLYDRLTGGKRKKLREINSKLKEKLQLQKKKKKPKKKQTIKSNNNKDNIS</sequence>
<dbReference type="InterPro" id="IPR000629">
    <property type="entry name" value="RNA-helicase_DEAD-box_CS"/>
</dbReference>
<dbReference type="GO" id="GO:0010468">
    <property type="term" value="P:regulation of gene expression"/>
    <property type="evidence" value="ECO:0007669"/>
    <property type="project" value="UniProtKB-ARBA"/>
</dbReference>
<dbReference type="PROSITE" id="PS51195">
    <property type="entry name" value="Q_MOTIF"/>
    <property type="match status" value="1"/>
</dbReference>
<evidence type="ECO:0000256" key="1">
    <source>
        <dbReference type="ARBA" id="ARBA00004604"/>
    </source>
</evidence>
<evidence type="ECO:0000256" key="6">
    <source>
        <dbReference type="ARBA" id="ARBA00022840"/>
    </source>
</evidence>
<comment type="similarity">
    <text evidence="9">Belongs to the DEAD box helicase family. DDX52/ROK1 subfamily.</text>
</comment>
<keyword evidence="4 13" id="KW-0378">Hydrolase</keyword>
<evidence type="ECO:0000313" key="18">
    <source>
        <dbReference type="EMBL" id="CAG9838858.1"/>
    </source>
</evidence>
<evidence type="ECO:0000259" key="15">
    <source>
        <dbReference type="PROSITE" id="PS51192"/>
    </source>
</evidence>
<dbReference type="PANTHER" id="PTHR47959">
    <property type="entry name" value="ATP-DEPENDENT RNA HELICASE RHLE-RELATED"/>
    <property type="match status" value="1"/>
</dbReference>
<dbReference type="PROSITE" id="PS00039">
    <property type="entry name" value="DEAD_ATP_HELICASE"/>
    <property type="match status" value="1"/>
</dbReference>
<dbReference type="Gene3D" id="3.40.50.300">
    <property type="entry name" value="P-loop containing nucleotide triphosphate hydrolases"/>
    <property type="match status" value="2"/>
</dbReference>
<feature type="compositionally biased region" description="Basic and acidic residues" evidence="14">
    <location>
        <begin position="530"/>
        <end position="541"/>
    </location>
</feature>
<evidence type="ECO:0000256" key="4">
    <source>
        <dbReference type="ARBA" id="ARBA00022801"/>
    </source>
</evidence>
<dbReference type="InterPro" id="IPR027417">
    <property type="entry name" value="P-loop_NTPase"/>
</dbReference>
<keyword evidence="5 13" id="KW-0347">Helicase</keyword>
<feature type="domain" description="Helicase C-terminal" evidence="16">
    <location>
        <begin position="331"/>
        <end position="492"/>
    </location>
</feature>
<dbReference type="GO" id="GO:0005524">
    <property type="term" value="F:ATP binding"/>
    <property type="evidence" value="ECO:0007669"/>
    <property type="project" value="UniProtKB-KW"/>
</dbReference>
<feature type="domain" description="Helicase ATP-binding" evidence="15">
    <location>
        <begin position="142"/>
        <end position="320"/>
    </location>
</feature>
<evidence type="ECO:0000256" key="7">
    <source>
        <dbReference type="ARBA" id="ARBA00022884"/>
    </source>
</evidence>
<comment type="subcellular location">
    <subcellularLocation>
        <location evidence="1">Nucleus</location>
        <location evidence="1">Nucleolus</location>
    </subcellularLocation>
</comment>
<evidence type="ECO:0000256" key="11">
    <source>
        <dbReference type="ARBA" id="ARBA00047984"/>
    </source>
</evidence>
<dbReference type="InterPro" id="IPR011545">
    <property type="entry name" value="DEAD/DEAH_box_helicase_dom"/>
</dbReference>
<keyword evidence="19" id="KW-1185">Reference proteome</keyword>
<protein>
    <recommendedName>
        <fullName evidence="10">Probable ATP-dependent RNA helicase DDX52</fullName>
        <ecNumber evidence="2">3.6.4.13</ecNumber>
    </recommendedName>
</protein>
<keyword evidence="7" id="KW-0694">RNA-binding</keyword>
<evidence type="ECO:0000256" key="2">
    <source>
        <dbReference type="ARBA" id="ARBA00012552"/>
    </source>
</evidence>
<evidence type="ECO:0000256" key="10">
    <source>
        <dbReference type="ARBA" id="ARBA00044533"/>
    </source>
</evidence>
<keyword evidence="8" id="KW-0539">Nucleus</keyword>
<proteinExistence type="inferred from homology"/>
<dbReference type="SMART" id="SM00490">
    <property type="entry name" value="HELICc"/>
    <property type="match status" value="1"/>
</dbReference>
<dbReference type="Pfam" id="PF00270">
    <property type="entry name" value="DEAD"/>
    <property type="match status" value="1"/>
</dbReference>
<dbReference type="CDD" id="cd17957">
    <property type="entry name" value="DEADc_DDX52"/>
    <property type="match status" value="1"/>
</dbReference>
<gene>
    <name evidence="18" type="ORF">DIABBA_LOCUS11681</name>
</gene>
<keyword evidence="6 13" id="KW-0067">ATP-binding</keyword>
<evidence type="ECO:0000313" key="19">
    <source>
        <dbReference type="Proteomes" id="UP001153709"/>
    </source>
</evidence>
<dbReference type="InterPro" id="IPR050079">
    <property type="entry name" value="DEAD_box_RNA_helicase"/>
</dbReference>
<feature type="domain" description="DEAD-box RNA helicase Q" evidence="17">
    <location>
        <begin position="111"/>
        <end position="139"/>
    </location>
</feature>
<dbReference type="CDD" id="cd18787">
    <property type="entry name" value="SF2_C_DEAD"/>
    <property type="match status" value="1"/>
</dbReference>
<dbReference type="GO" id="GO:0003723">
    <property type="term" value="F:RNA binding"/>
    <property type="evidence" value="ECO:0007669"/>
    <property type="project" value="UniProtKB-KW"/>
</dbReference>
<evidence type="ECO:0000256" key="5">
    <source>
        <dbReference type="ARBA" id="ARBA00022806"/>
    </source>
</evidence>